<evidence type="ECO:0000313" key="1">
    <source>
        <dbReference type="EMBL" id="SDP63390.1"/>
    </source>
</evidence>
<dbReference type="Proteomes" id="UP000182412">
    <property type="component" value="Unassembled WGS sequence"/>
</dbReference>
<sequence length="45" mass="4920">MANKNAAICTTVADFFATYRDAAVFADACEAYVREVCGIFCIYIS</sequence>
<protein>
    <submittedName>
        <fullName evidence="1">Uncharacterized protein</fullName>
    </submittedName>
</protein>
<proteinExistence type="predicted"/>
<gene>
    <name evidence="1" type="ORF">SAMN05216366_13042</name>
</gene>
<organism evidence="1 2">
    <name type="scientific">Selenomonas ruminantium</name>
    <dbReference type="NCBI Taxonomy" id="971"/>
    <lineage>
        <taxon>Bacteria</taxon>
        <taxon>Bacillati</taxon>
        <taxon>Bacillota</taxon>
        <taxon>Negativicutes</taxon>
        <taxon>Selenomonadales</taxon>
        <taxon>Selenomonadaceae</taxon>
        <taxon>Selenomonas</taxon>
    </lineage>
</organism>
<accession>A0A1H0UBG9</accession>
<reference evidence="1 2" key="1">
    <citation type="submission" date="2016-10" db="EMBL/GenBank/DDBJ databases">
        <authorList>
            <person name="de Groot N.N."/>
        </authorList>
    </citation>
    <scope>NUCLEOTIDE SEQUENCE [LARGE SCALE GENOMIC DNA]</scope>
    <source>
        <strain evidence="1 2">S137</strain>
    </source>
</reference>
<evidence type="ECO:0000313" key="2">
    <source>
        <dbReference type="Proteomes" id="UP000182412"/>
    </source>
</evidence>
<dbReference type="EMBL" id="FNJQ01000030">
    <property type="protein sequence ID" value="SDP63390.1"/>
    <property type="molecule type" value="Genomic_DNA"/>
</dbReference>
<dbReference type="AlphaFoldDB" id="A0A1H0UBG9"/>
<name>A0A1H0UBG9_SELRU</name>